<evidence type="ECO:0000256" key="4">
    <source>
        <dbReference type="ARBA" id="ARBA00011643"/>
    </source>
</evidence>
<dbReference type="EMBL" id="WUBS01000019">
    <property type="protein sequence ID" value="NDL65530.1"/>
    <property type="molecule type" value="Genomic_DNA"/>
</dbReference>
<evidence type="ECO:0000256" key="6">
    <source>
        <dbReference type="ARBA" id="ARBA00022571"/>
    </source>
</evidence>
<evidence type="ECO:0000256" key="8">
    <source>
        <dbReference type="ARBA" id="ARBA00022679"/>
    </source>
</evidence>
<accession>A0A845SKT2</accession>
<dbReference type="RefSeq" id="WP_162368240.1">
    <property type="nucleotide sequence ID" value="NZ_WUBS01000019.1"/>
</dbReference>
<dbReference type="PANTHER" id="PTHR30602">
    <property type="entry name" value="AMINO-ACID ACETYLTRANSFERASE"/>
    <property type="match status" value="1"/>
</dbReference>
<dbReference type="NCBIfam" id="TIGR01890">
    <property type="entry name" value="N-Ac-Glu-synth"/>
    <property type="match status" value="1"/>
</dbReference>
<gene>
    <name evidence="11" type="primary">argA</name>
    <name evidence="13" type="ORF">GRH90_22610</name>
</gene>
<dbReference type="GO" id="GO:0004042">
    <property type="term" value="F:L-glutamate N-acetyltransferase activity"/>
    <property type="evidence" value="ECO:0007669"/>
    <property type="project" value="UniProtKB-UniRule"/>
</dbReference>
<comment type="caution">
    <text evidence="13">The sequence shown here is derived from an EMBL/GenBank/DDBJ whole genome shotgun (WGS) entry which is preliminary data.</text>
</comment>
<dbReference type="SUPFAM" id="SSF53633">
    <property type="entry name" value="Carbamate kinase-like"/>
    <property type="match status" value="1"/>
</dbReference>
<dbReference type="Pfam" id="PF00696">
    <property type="entry name" value="AA_kinase"/>
    <property type="match status" value="1"/>
</dbReference>
<dbReference type="InterPro" id="IPR016181">
    <property type="entry name" value="Acyl_CoA_acyltransferase"/>
</dbReference>
<keyword evidence="5 11" id="KW-0963">Cytoplasm</keyword>
<sequence length="444" mass="49531">MKERSTELVQGFRHSVPYINAHRGKTFVVMLGGEAIEHENFANIVNDIGLLHSLGIRLVLVYGARPQIDANLSVHHLEPIYHKNTRVTDAPTLELVKQAAGLLQLDITARLSMSLNNTPLQGAHINVVSGNFIIAQPLGVDDGVDYCHSGRIRRIDDEAIHRQLDSGAIVLLGPVAVSVTGESFNLTSEEVATQLAIKLKAEKIIGFCSSQGVFDDKGEIISELFPNEAQLRIDALEKKGDYHSGTVRFLRGAVKACRSGVRRCHLISYQDDGALVQELFSREGIGTQIVMESAEQVRRATINDIGGILELIRPLEQQGILVRRSREQLEMEIDKFTIIERDNLTIACAALYPFPEEQLGEMACVAVHPDYRSSSRGEMLLQRITQQARQMGLKKLFVLTTRSIHWFQERGFTPAEVEVLPQQKQALYNYHRRSKILVADLTGQ</sequence>
<protein>
    <recommendedName>
        <fullName evidence="11">Amino-acid acetyltransferase</fullName>
        <ecNumber evidence="11">2.3.1.1</ecNumber>
    </recommendedName>
    <alternativeName>
        <fullName evidence="11">N-acetylglutamate synthase</fullName>
        <shortName evidence="11">AGS</shortName>
        <shortName evidence="11">NAGS</shortName>
    </alternativeName>
</protein>
<feature type="domain" description="N-acetyltransferase" evidence="12">
    <location>
        <begin position="295"/>
        <end position="434"/>
    </location>
</feature>
<dbReference type="InterPro" id="IPR033719">
    <property type="entry name" value="NAGS_kin"/>
</dbReference>
<dbReference type="HAMAP" id="MF_01105">
    <property type="entry name" value="N_acetyl_glu_synth"/>
    <property type="match status" value="1"/>
</dbReference>
<dbReference type="FunFam" id="3.40.630.30:FF:000009">
    <property type="entry name" value="Amino-acid acetyltransferase"/>
    <property type="match status" value="1"/>
</dbReference>
<evidence type="ECO:0000256" key="7">
    <source>
        <dbReference type="ARBA" id="ARBA00022605"/>
    </source>
</evidence>
<dbReference type="CDD" id="cd04301">
    <property type="entry name" value="NAT_SF"/>
    <property type="match status" value="1"/>
</dbReference>
<evidence type="ECO:0000256" key="5">
    <source>
        <dbReference type="ARBA" id="ARBA00022490"/>
    </source>
</evidence>
<dbReference type="InterPro" id="IPR001048">
    <property type="entry name" value="Asp/Glu/Uridylate_kinase"/>
</dbReference>
<keyword evidence="14" id="KW-1185">Reference proteome</keyword>
<dbReference type="FunFam" id="3.40.1160.10:FF:000005">
    <property type="entry name" value="Amino-acid acetyltransferase"/>
    <property type="match status" value="1"/>
</dbReference>
<dbReference type="GO" id="GO:0006526">
    <property type="term" value="P:L-arginine biosynthetic process"/>
    <property type="evidence" value="ECO:0007669"/>
    <property type="project" value="UniProtKB-UniRule"/>
</dbReference>
<evidence type="ECO:0000259" key="12">
    <source>
        <dbReference type="PROSITE" id="PS51186"/>
    </source>
</evidence>
<evidence type="ECO:0000313" key="14">
    <source>
        <dbReference type="Proteomes" id="UP000461443"/>
    </source>
</evidence>
<dbReference type="GO" id="GO:0005737">
    <property type="term" value="C:cytoplasm"/>
    <property type="evidence" value="ECO:0007669"/>
    <property type="project" value="UniProtKB-SubCell"/>
</dbReference>
<dbReference type="Gene3D" id="3.40.630.30">
    <property type="match status" value="1"/>
</dbReference>
<comment type="pathway">
    <text evidence="2 11">Amino-acid biosynthesis; L-arginine biosynthesis; N(2)-acetyl-L-ornithine from L-glutamate: step 1/4.</text>
</comment>
<keyword evidence="9 11" id="KW-0012">Acyltransferase</keyword>
<dbReference type="PROSITE" id="PS51186">
    <property type="entry name" value="GNAT"/>
    <property type="match status" value="1"/>
</dbReference>
<evidence type="ECO:0000256" key="11">
    <source>
        <dbReference type="HAMAP-Rule" id="MF_01105"/>
    </source>
</evidence>
<dbReference type="InterPro" id="IPR000182">
    <property type="entry name" value="GNAT_dom"/>
</dbReference>
<reference evidence="13 14" key="1">
    <citation type="submission" date="2019-12" db="EMBL/GenBank/DDBJ databases">
        <authorList>
            <person name="Lee S.D."/>
        </authorList>
    </citation>
    <scope>NUCLEOTIDE SEQUENCE [LARGE SCALE GENOMIC DNA]</scope>
    <source>
        <strain evidence="13 14">SAP-6</strain>
    </source>
</reference>
<comment type="subunit">
    <text evidence="4 11">Homohexamer.</text>
</comment>
<keyword evidence="8 11" id="KW-0808">Transferase</keyword>
<dbReference type="PANTHER" id="PTHR30602:SF12">
    <property type="entry name" value="AMINO-ACID ACETYLTRANSFERASE NAGS1, CHLOROPLASTIC-RELATED"/>
    <property type="match status" value="1"/>
</dbReference>
<dbReference type="SUPFAM" id="SSF55729">
    <property type="entry name" value="Acyl-CoA N-acyltransferases (Nat)"/>
    <property type="match status" value="1"/>
</dbReference>
<proteinExistence type="inferred from homology"/>
<evidence type="ECO:0000256" key="2">
    <source>
        <dbReference type="ARBA" id="ARBA00004925"/>
    </source>
</evidence>
<dbReference type="PIRSF" id="PIRSF000423">
    <property type="entry name" value="ArgA"/>
    <property type="match status" value="1"/>
</dbReference>
<dbReference type="Pfam" id="PF00583">
    <property type="entry name" value="Acetyltransf_1"/>
    <property type="match status" value="1"/>
</dbReference>
<dbReference type="InterPro" id="IPR036393">
    <property type="entry name" value="AceGlu_kinase-like_sf"/>
</dbReference>
<comment type="subcellular location">
    <subcellularLocation>
        <location evidence="1 11">Cytoplasm</location>
    </subcellularLocation>
</comment>
<dbReference type="UniPathway" id="UPA00068">
    <property type="reaction ID" value="UER00106"/>
</dbReference>
<dbReference type="NCBIfam" id="NF003641">
    <property type="entry name" value="PRK05279.1"/>
    <property type="match status" value="1"/>
</dbReference>
<keyword evidence="6 11" id="KW-0055">Arginine biosynthesis</keyword>
<evidence type="ECO:0000256" key="3">
    <source>
        <dbReference type="ARBA" id="ARBA00009145"/>
    </source>
</evidence>
<comment type="catalytic activity">
    <reaction evidence="10 11">
        <text>L-glutamate + acetyl-CoA = N-acetyl-L-glutamate + CoA + H(+)</text>
        <dbReference type="Rhea" id="RHEA:24292"/>
        <dbReference type="ChEBI" id="CHEBI:15378"/>
        <dbReference type="ChEBI" id="CHEBI:29985"/>
        <dbReference type="ChEBI" id="CHEBI:44337"/>
        <dbReference type="ChEBI" id="CHEBI:57287"/>
        <dbReference type="ChEBI" id="CHEBI:57288"/>
        <dbReference type="EC" id="2.3.1.1"/>
    </reaction>
</comment>
<dbReference type="CDD" id="cd04237">
    <property type="entry name" value="AAK_NAGS-ABP"/>
    <property type="match status" value="1"/>
</dbReference>
<dbReference type="AlphaFoldDB" id="A0A845SKT2"/>
<reference evidence="13 14" key="2">
    <citation type="submission" date="2020-02" db="EMBL/GenBank/DDBJ databases">
        <title>The new genus of Enterobacteriales.</title>
        <authorList>
            <person name="Kim I.S."/>
        </authorList>
    </citation>
    <scope>NUCLEOTIDE SEQUENCE [LARGE SCALE GENOMIC DNA]</scope>
    <source>
        <strain evidence="13 14">SAP-6</strain>
    </source>
</reference>
<dbReference type="InterPro" id="IPR010167">
    <property type="entry name" value="NH2A_AcTrfase"/>
</dbReference>
<dbReference type="GO" id="GO:0004358">
    <property type="term" value="F:L-glutamate N-acetyltransferase activity, acting on acetyl-L-ornithine as donor"/>
    <property type="evidence" value="ECO:0007669"/>
    <property type="project" value="UniProtKB-ARBA"/>
</dbReference>
<organism evidence="13 14">
    <name type="scientific">Acerihabitans arboris</name>
    <dbReference type="NCBI Taxonomy" id="2691583"/>
    <lineage>
        <taxon>Bacteria</taxon>
        <taxon>Pseudomonadati</taxon>
        <taxon>Pseudomonadota</taxon>
        <taxon>Gammaproteobacteria</taxon>
        <taxon>Enterobacterales</taxon>
        <taxon>Pectobacteriaceae</taxon>
        <taxon>Acerihabitans</taxon>
    </lineage>
</organism>
<evidence type="ECO:0000313" key="13">
    <source>
        <dbReference type="EMBL" id="NDL65530.1"/>
    </source>
</evidence>
<dbReference type="Gene3D" id="3.40.1160.10">
    <property type="entry name" value="Acetylglutamate kinase-like"/>
    <property type="match status" value="1"/>
</dbReference>
<evidence type="ECO:0000256" key="1">
    <source>
        <dbReference type="ARBA" id="ARBA00004496"/>
    </source>
</evidence>
<keyword evidence="7 11" id="KW-0028">Amino-acid biosynthesis</keyword>
<comment type="similarity">
    <text evidence="3 11">Belongs to the acetyltransferase family. ArgA subfamily.</text>
</comment>
<evidence type="ECO:0000256" key="10">
    <source>
        <dbReference type="ARBA" id="ARBA00048372"/>
    </source>
</evidence>
<dbReference type="EC" id="2.3.1.1" evidence="11"/>
<dbReference type="Proteomes" id="UP000461443">
    <property type="component" value="Unassembled WGS sequence"/>
</dbReference>
<name>A0A845SKT2_9GAMM</name>
<evidence type="ECO:0000256" key="9">
    <source>
        <dbReference type="ARBA" id="ARBA00023315"/>
    </source>
</evidence>